<evidence type="ECO:0000313" key="7">
    <source>
        <dbReference type="Proteomes" id="UP000694415"/>
    </source>
</evidence>
<proteinExistence type="inferred from homology"/>
<dbReference type="Gene3D" id="1.25.40.190">
    <property type="entry name" value="Actin-related protein 2/3 complex subunit 5"/>
    <property type="match status" value="1"/>
</dbReference>
<evidence type="ECO:0000256" key="2">
    <source>
        <dbReference type="ARBA" id="ARBA00006084"/>
    </source>
</evidence>
<dbReference type="AlphaFoldDB" id="A0A8C6G4U0"/>
<dbReference type="GO" id="GO:0005885">
    <property type="term" value="C:Arp2/3 protein complex"/>
    <property type="evidence" value="ECO:0007669"/>
    <property type="project" value="InterPro"/>
</dbReference>
<evidence type="ECO:0000256" key="1">
    <source>
        <dbReference type="ARBA" id="ARBA00004245"/>
    </source>
</evidence>
<dbReference type="Ensembl" id="ENSMSIT00000000351.1">
    <property type="protein sequence ID" value="ENSMSIP00000000259.1"/>
    <property type="gene ID" value="ENSMSIG00000000286.1"/>
</dbReference>
<dbReference type="PANTHER" id="PTHR12644">
    <property type="entry name" value="ARP2/3 COMPLEX 16 KD SUBUNIT P16-ARC"/>
    <property type="match status" value="1"/>
</dbReference>
<evidence type="ECO:0000256" key="3">
    <source>
        <dbReference type="ARBA" id="ARBA00022490"/>
    </source>
</evidence>
<keyword evidence="3" id="KW-0963">Cytoplasm</keyword>
<keyword evidence="7" id="KW-1185">Reference proteome</keyword>
<name>A0A8C6G4U0_MUSSI</name>
<comment type="similarity">
    <text evidence="2 5">Belongs to the ARPC5 family.</text>
</comment>
<organism evidence="6 7">
    <name type="scientific">Mus spicilegus</name>
    <name type="common">Mound-building mouse</name>
    <dbReference type="NCBI Taxonomy" id="10103"/>
    <lineage>
        <taxon>Eukaryota</taxon>
        <taxon>Metazoa</taxon>
        <taxon>Chordata</taxon>
        <taxon>Craniata</taxon>
        <taxon>Vertebrata</taxon>
        <taxon>Euteleostomi</taxon>
        <taxon>Mammalia</taxon>
        <taxon>Eutheria</taxon>
        <taxon>Euarchontoglires</taxon>
        <taxon>Glires</taxon>
        <taxon>Rodentia</taxon>
        <taxon>Myomorpha</taxon>
        <taxon>Muroidea</taxon>
        <taxon>Muridae</taxon>
        <taxon>Murinae</taxon>
        <taxon>Mus</taxon>
        <taxon>Mus</taxon>
    </lineage>
</organism>
<comment type="function">
    <text evidence="5">Functions as component of the Arp2/3 complex which is involved in regulation of actin polymerization and together with an activating nucleation-promoting factor (NPF) mediates the formation of branched actin networks. Arp2/3 complex plays a critical role in the control of cell morphogenesis via the modulation of cell polarity development.</text>
</comment>
<reference evidence="6" key="2">
    <citation type="submission" date="2025-09" db="UniProtKB">
        <authorList>
            <consortium name="Ensembl"/>
        </authorList>
    </citation>
    <scope>IDENTIFICATION</scope>
</reference>
<dbReference type="GO" id="GO:0034314">
    <property type="term" value="P:Arp2/3 complex-mediated actin nucleation"/>
    <property type="evidence" value="ECO:0007669"/>
    <property type="project" value="InterPro"/>
</dbReference>
<keyword evidence="4 5" id="KW-0206">Cytoskeleton</keyword>
<reference evidence="6" key="1">
    <citation type="submission" date="2025-08" db="UniProtKB">
        <authorList>
            <consortium name="Ensembl"/>
        </authorList>
    </citation>
    <scope>IDENTIFICATION</scope>
</reference>
<dbReference type="InterPro" id="IPR006789">
    <property type="entry name" value="ARPC5"/>
</dbReference>
<dbReference type="GO" id="GO:0030833">
    <property type="term" value="P:regulation of actin filament polymerization"/>
    <property type="evidence" value="ECO:0007669"/>
    <property type="project" value="InterPro"/>
</dbReference>
<dbReference type="SUPFAM" id="SSF69103">
    <property type="entry name" value="Arp2/3 complex 16 kDa subunit ARPC5"/>
    <property type="match status" value="1"/>
</dbReference>
<sequence>MSKNTVSLAHFWKVYVDEYNKNKFVDKEDGGDGQGNMTTALQAALTAPPPPPLPPHTLTLTQTASWRCLSLLKLMILKKSLDKNSNSVDFLMKYIYKGFESPSDNSSAVLLQWHEKALAAARVGSIRKAIDLFELMLYPANSLKLFIRFRSSLVEFLGSLIYTIISSQKVIF</sequence>
<evidence type="ECO:0000313" key="6">
    <source>
        <dbReference type="Ensembl" id="ENSMSIP00000000259.1"/>
    </source>
</evidence>
<comment type="subcellular location">
    <subcellularLocation>
        <location evidence="1">Cytoplasm</location>
        <location evidence="1">Cytoskeleton</location>
    </subcellularLocation>
</comment>
<accession>A0A8C6G4U0</accession>
<dbReference type="InterPro" id="IPR036743">
    <property type="entry name" value="ARPC5_sf"/>
</dbReference>
<dbReference type="Proteomes" id="UP000694415">
    <property type="component" value="Unplaced"/>
</dbReference>
<evidence type="ECO:0000256" key="5">
    <source>
        <dbReference type="RuleBase" id="RU004301"/>
    </source>
</evidence>
<protein>
    <recommendedName>
        <fullName evidence="5">Actin-related protein 2/3 complex subunit 5</fullName>
    </recommendedName>
</protein>
<evidence type="ECO:0000256" key="4">
    <source>
        <dbReference type="ARBA" id="ARBA00023212"/>
    </source>
</evidence>
<dbReference type="GeneTree" id="ENSGT00940000154654"/>
<dbReference type="Pfam" id="PF04699">
    <property type="entry name" value="P16-Arc"/>
    <property type="match status" value="1"/>
</dbReference>